<organism evidence="1 2">
    <name type="scientific">Aliikangiella marina</name>
    <dbReference type="NCBI Taxonomy" id="1712262"/>
    <lineage>
        <taxon>Bacteria</taxon>
        <taxon>Pseudomonadati</taxon>
        <taxon>Pseudomonadota</taxon>
        <taxon>Gammaproteobacteria</taxon>
        <taxon>Oceanospirillales</taxon>
        <taxon>Pleioneaceae</taxon>
        <taxon>Aliikangiella</taxon>
    </lineage>
</organism>
<dbReference type="Proteomes" id="UP000317839">
    <property type="component" value="Unassembled WGS sequence"/>
</dbReference>
<gene>
    <name evidence="1" type="ORF">FLL45_09875</name>
</gene>
<keyword evidence="2" id="KW-1185">Reference proteome</keyword>
<dbReference type="RefSeq" id="WP_142941850.1">
    <property type="nucleotide sequence ID" value="NZ_VIKR01000002.1"/>
</dbReference>
<evidence type="ECO:0000313" key="1">
    <source>
        <dbReference type="EMBL" id="TQV75234.1"/>
    </source>
</evidence>
<dbReference type="PROSITE" id="PS00697">
    <property type="entry name" value="DNA_LIGASE_A1"/>
    <property type="match status" value="1"/>
</dbReference>
<protein>
    <submittedName>
        <fullName evidence="1">Uncharacterized protein</fullName>
    </submittedName>
</protein>
<reference evidence="1 2" key="1">
    <citation type="submission" date="2019-06" db="EMBL/GenBank/DDBJ databases">
        <title>Draft genome of Aliikangiella marina GYP-15.</title>
        <authorList>
            <person name="Wang G."/>
        </authorList>
    </citation>
    <scope>NUCLEOTIDE SEQUENCE [LARGE SCALE GENOMIC DNA]</scope>
    <source>
        <strain evidence="1 2">GYP-15</strain>
    </source>
</reference>
<dbReference type="EMBL" id="VIKR01000002">
    <property type="protein sequence ID" value="TQV75234.1"/>
    <property type="molecule type" value="Genomic_DNA"/>
</dbReference>
<dbReference type="InterPro" id="IPR016059">
    <property type="entry name" value="DNA_ligase_ATP-dep_CS"/>
</dbReference>
<dbReference type="GO" id="GO:0003909">
    <property type="term" value="F:DNA ligase activity"/>
    <property type="evidence" value="ECO:0007669"/>
    <property type="project" value="InterPro"/>
</dbReference>
<name>A0A545TDD0_9GAMM</name>
<accession>A0A545TDD0</accession>
<comment type="caution">
    <text evidence="1">The sequence shown here is derived from an EMBL/GenBank/DDBJ whole genome shotgun (WGS) entry which is preliminary data.</text>
</comment>
<evidence type="ECO:0000313" key="2">
    <source>
        <dbReference type="Proteomes" id="UP000317839"/>
    </source>
</evidence>
<sequence length="83" mass="9373">MSLEHPGIGFVGILGKVGLYPSLEDLDLYVRGYSQCLLDAGLDDWDGGWSDFIEWLRERDHFPTKGWAAKIIEEKGDGERAFN</sequence>
<proteinExistence type="predicted"/>
<dbReference type="AlphaFoldDB" id="A0A545TDD0"/>